<accession>A0ABU1MLY9</accession>
<sequence>MQPLPCAPSSSGPFPASSSLPSIAIVGAGPTAVYALDALQRQGPACRVTLLEAGGQPGQGIPFNARNNGAHLLANIAGFELPPVGETLNAWAMRQSPRRQAALGVAGMAHDPRAFFPRMALGAYYADQLGRLMAPEAGPCTAELHCHAEVQDIVARPDGARVIWTQRGQRHAADFDAVIVASGYGKPDVGARLAGASARIARGRRVAVIGSSLSAIDAAVELAVRHGQFHEAGDGTLRYVVEQPFAVTFLSRHGLLPEADFWVPEQAPALRHCTPAALAATVRGHDGDLDRAFALFARELAEADPDYARTIDLPTCDADSFATRHFAARMGSDPFVHARANLAQARDSHARAQTIAWRHAILRMHEAFATIVPDLSDADLARFSRGLKRVFVDNYAAVPHLSVARLLALHEAGVLTVQRIGRDASMARAADGGWTIGTPDAVERFDEVIDARGQAPLGLEDFPFPTLRLHICAQALAEDRHWHEGLAPAQGHVLDPEDPALSRVHVLSLPFLLHRHPFIQGLTESAAMARACVAALGRRAEAKPRSRDDIHAALAWLDRTDPIYQGTDVLMVARPTA</sequence>
<dbReference type="EMBL" id="JAVDRD010000004">
    <property type="protein sequence ID" value="MDR6511168.1"/>
    <property type="molecule type" value="Genomic_DNA"/>
</dbReference>
<comment type="caution">
    <text evidence="2">The sequence shown here is derived from an EMBL/GenBank/DDBJ whole genome shotgun (WGS) entry which is preliminary data.</text>
</comment>
<dbReference type="RefSeq" id="WP_309805114.1">
    <property type="nucleotide sequence ID" value="NZ_JAVDRD010000004.1"/>
</dbReference>
<dbReference type="InterPro" id="IPR052189">
    <property type="entry name" value="L-asp_N-monooxygenase_NS-form"/>
</dbReference>
<dbReference type="PANTHER" id="PTHR40254">
    <property type="entry name" value="BLR0577 PROTEIN"/>
    <property type="match status" value="1"/>
</dbReference>
<feature type="domain" description="FAD-dependent urate hydroxylase HpyO/Asp monooxygenase CreE-like FAD/NAD(P)-binding" evidence="1">
    <location>
        <begin position="24"/>
        <end position="184"/>
    </location>
</feature>
<dbReference type="InterPro" id="IPR038732">
    <property type="entry name" value="HpyO/CreE_NAD-binding"/>
</dbReference>
<reference evidence="2 3" key="1">
    <citation type="submission" date="2023-07" db="EMBL/GenBank/DDBJ databases">
        <title>Sorghum-associated microbial communities from plants grown in Nebraska, USA.</title>
        <authorList>
            <person name="Schachtman D."/>
        </authorList>
    </citation>
    <scope>NUCLEOTIDE SEQUENCE [LARGE SCALE GENOMIC DNA]</scope>
    <source>
        <strain evidence="2 3">DS1027</strain>
    </source>
</reference>
<name>A0ABU1MLY9_9SPHN</name>
<organism evidence="2 3">
    <name type="scientific">Novosphingobium capsulatum</name>
    <dbReference type="NCBI Taxonomy" id="13688"/>
    <lineage>
        <taxon>Bacteria</taxon>
        <taxon>Pseudomonadati</taxon>
        <taxon>Pseudomonadota</taxon>
        <taxon>Alphaproteobacteria</taxon>
        <taxon>Sphingomonadales</taxon>
        <taxon>Sphingomonadaceae</taxon>
        <taxon>Novosphingobium</taxon>
    </lineage>
</organism>
<evidence type="ECO:0000259" key="1">
    <source>
        <dbReference type="Pfam" id="PF13454"/>
    </source>
</evidence>
<dbReference type="Proteomes" id="UP001184150">
    <property type="component" value="Unassembled WGS sequence"/>
</dbReference>
<protein>
    <submittedName>
        <fullName evidence="2">NAD(P)/FAD-binding protein YdhS</fullName>
    </submittedName>
</protein>
<evidence type="ECO:0000313" key="3">
    <source>
        <dbReference type="Proteomes" id="UP001184150"/>
    </source>
</evidence>
<dbReference type="PANTHER" id="PTHR40254:SF1">
    <property type="entry name" value="BLR0577 PROTEIN"/>
    <property type="match status" value="1"/>
</dbReference>
<dbReference type="Gene3D" id="3.50.50.60">
    <property type="entry name" value="FAD/NAD(P)-binding domain"/>
    <property type="match status" value="1"/>
</dbReference>
<dbReference type="Pfam" id="PF13454">
    <property type="entry name" value="NAD_binding_9"/>
    <property type="match status" value="1"/>
</dbReference>
<dbReference type="InterPro" id="IPR036188">
    <property type="entry name" value="FAD/NAD-bd_sf"/>
</dbReference>
<proteinExistence type="predicted"/>
<keyword evidence="3" id="KW-1185">Reference proteome</keyword>
<gene>
    <name evidence="2" type="ORF">J2792_002040</name>
</gene>
<evidence type="ECO:0000313" key="2">
    <source>
        <dbReference type="EMBL" id="MDR6511168.1"/>
    </source>
</evidence>
<dbReference type="SUPFAM" id="SSF51905">
    <property type="entry name" value="FAD/NAD(P)-binding domain"/>
    <property type="match status" value="1"/>
</dbReference>
<dbReference type="Gene3D" id="3.40.50.720">
    <property type="entry name" value="NAD(P)-binding Rossmann-like Domain"/>
    <property type="match status" value="1"/>
</dbReference>